<dbReference type="EMBL" id="MN739834">
    <property type="protein sequence ID" value="QHT73945.1"/>
    <property type="molecule type" value="Genomic_DNA"/>
</dbReference>
<evidence type="ECO:0000313" key="1">
    <source>
        <dbReference type="EMBL" id="QHT73945.1"/>
    </source>
</evidence>
<name>A0A6C0H1C7_9ZZZZ</name>
<dbReference type="AlphaFoldDB" id="A0A6C0H1C7"/>
<protein>
    <recommendedName>
        <fullName evidence="2">Papain-like cysteine peptidase</fullName>
    </recommendedName>
</protein>
<reference evidence="1" key="1">
    <citation type="journal article" date="2020" name="Nature">
        <title>Giant virus diversity and host interactions through global metagenomics.</title>
        <authorList>
            <person name="Schulz F."/>
            <person name="Roux S."/>
            <person name="Paez-Espino D."/>
            <person name="Jungbluth S."/>
            <person name="Walsh D.A."/>
            <person name="Denef V.J."/>
            <person name="McMahon K.D."/>
            <person name="Konstantinidis K.T."/>
            <person name="Eloe-Fadrosh E.A."/>
            <person name="Kyrpides N.C."/>
            <person name="Woyke T."/>
        </authorList>
    </citation>
    <scope>NUCLEOTIDE SEQUENCE</scope>
    <source>
        <strain evidence="1">GVMAG-M-3300023179-4</strain>
    </source>
</reference>
<accession>A0A6C0H1C7</accession>
<evidence type="ECO:0008006" key="2">
    <source>
        <dbReference type="Google" id="ProtNLM"/>
    </source>
</evidence>
<organism evidence="1">
    <name type="scientific">viral metagenome</name>
    <dbReference type="NCBI Taxonomy" id="1070528"/>
    <lineage>
        <taxon>unclassified sequences</taxon>
        <taxon>metagenomes</taxon>
        <taxon>organismal metagenomes</taxon>
    </lineage>
</organism>
<dbReference type="InterPro" id="IPR014903">
    <property type="entry name" value="DUF1796"/>
</dbReference>
<dbReference type="Pfam" id="PF08795">
    <property type="entry name" value="DUF1796"/>
    <property type="match status" value="1"/>
</dbReference>
<sequence>MFISLSSASVSYACAIKQSINNYHKADETNFFDWLICSMKSINEVLDNKPILFDENYEYPNPLNTVSIKFKNFDNLISHHDIVKFNNNSIKEITEKYKRRFDRLITTIQNEKNIFFIRFVKENSFLEEDEIIKFIDKIKIMNSNLNFLFILVTDNDQLKISNNLNSNINFSFLDLTKYYDDAVINETNPYFKIIKKYKCIYQIYKSDN</sequence>
<proteinExistence type="predicted"/>